<keyword evidence="3" id="KW-1185">Reference proteome</keyword>
<reference evidence="2" key="1">
    <citation type="submission" date="2020-10" db="EMBL/GenBank/DDBJ databases">
        <title>Genome Sequence of Monilinia vaccinii-corymbosi Sheds Light on Mummy Berry Disease Infection of Blueberry and Mating Type.</title>
        <authorList>
            <person name="Yow A.G."/>
            <person name="Zhang Y."/>
            <person name="Bansal K."/>
            <person name="Eacker S.M."/>
            <person name="Sullivan S."/>
            <person name="Liachko I."/>
            <person name="Cubeta M.A."/>
            <person name="Rollins J.A."/>
            <person name="Ashrafi H."/>
        </authorList>
    </citation>
    <scope>NUCLEOTIDE SEQUENCE</scope>
    <source>
        <strain evidence="2">RL-1</strain>
    </source>
</reference>
<proteinExistence type="predicted"/>
<dbReference type="Proteomes" id="UP000672032">
    <property type="component" value="Chromosome 6"/>
</dbReference>
<accession>A0A8A3PM32</accession>
<feature type="compositionally biased region" description="Polar residues" evidence="1">
    <location>
        <begin position="58"/>
        <end position="70"/>
    </location>
</feature>
<evidence type="ECO:0000256" key="1">
    <source>
        <dbReference type="SAM" id="MobiDB-lite"/>
    </source>
</evidence>
<name>A0A8A3PM32_9HELO</name>
<dbReference type="EMBL" id="CP063410">
    <property type="protein sequence ID" value="QSZ35994.1"/>
    <property type="molecule type" value="Genomic_DNA"/>
</dbReference>
<gene>
    <name evidence="2" type="ORF">DSL72_007116</name>
</gene>
<evidence type="ECO:0000313" key="2">
    <source>
        <dbReference type="EMBL" id="QSZ35994.1"/>
    </source>
</evidence>
<feature type="region of interest" description="Disordered" evidence="1">
    <location>
        <begin position="36"/>
        <end position="87"/>
    </location>
</feature>
<protein>
    <submittedName>
        <fullName evidence="2">Uncharacterized protein</fullName>
    </submittedName>
</protein>
<dbReference type="AlphaFoldDB" id="A0A8A3PM32"/>
<evidence type="ECO:0000313" key="3">
    <source>
        <dbReference type="Proteomes" id="UP000672032"/>
    </source>
</evidence>
<sequence>MIPVSATPTNAVATPTRTLPRSIRMTAATLASFSGLVRSSEEPKRGKGLSVSDALASKDSSTQLENNGNRGESPSEESTTFTEKDGERFETFQSNEWFIKK</sequence>
<organism evidence="2 3">
    <name type="scientific">Monilinia vaccinii-corymbosi</name>
    <dbReference type="NCBI Taxonomy" id="61207"/>
    <lineage>
        <taxon>Eukaryota</taxon>
        <taxon>Fungi</taxon>
        <taxon>Dikarya</taxon>
        <taxon>Ascomycota</taxon>
        <taxon>Pezizomycotina</taxon>
        <taxon>Leotiomycetes</taxon>
        <taxon>Helotiales</taxon>
        <taxon>Sclerotiniaceae</taxon>
        <taxon>Monilinia</taxon>
    </lineage>
</organism>